<dbReference type="InterPro" id="IPR000989">
    <property type="entry name" value="Rep"/>
</dbReference>
<evidence type="ECO:0000313" key="4">
    <source>
        <dbReference type="EMBL" id="STF08810.1"/>
    </source>
</evidence>
<comment type="similarity">
    <text evidence="1">Belongs to the Gram-positive plasmids replication protein type 1 family.</text>
</comment>
<keyword evidence="2" id="KW-0235">DNA replication</keyword>
<reference evidence="3" key="2">
    <citation type="submission" date="2023-03" db="EMBL/GenBank/DDBJ databases">
        <authorList>
            <person name="Shen W."/>
            <person name="Cai J."/>
        </authorList>
    </citation>
    <scope>NUCLEOTIDE SEQUENCE</scope>
    <source>
        <strain evidence="3">K69-2</strain>
    </source>
</reference>
<evidence type="ECO:0000256" key="1">
    <source>
        <dbReference type="ARBA" id="ARBA00008909"/>
    </source>
</evidence>
<keyword evidence="5" id="KW-1185">Reference proteome</keyword>
<dbReference type="GO" id="GO:0006260">
    <property type="term" value="P:DNA replication"/>
    <property type="evidence" value="ECO:0007669"/>
    <property type="project" value="UniProtKB-KW"/>
</dbReference>
<dbReference type="Pfam" id="PF01446">
    <property type="entry name" value="Rep_1"/>
    <property type="match status" value="1"/>
</dbReference>
<evidence type="ECO:0000313" key="5">
    <source>
        <dbReference type="Proteomes" id="UP000254807"/>
    </source>
</evidence>
<evidence type="ECO:0000256" key="2">
    <source>
        <dbReference type="ARBA" id="ARBA00022705"/>
    </source>
</evidence>
<proteinExistence type="inferred from homology"/>
<dbReference type="Proteomes" id="UP001183682">
    <property type="component" value="Unassembled WGS sequence"/>
</dbReference>
<gene>
    <name evidence="4" type="primary">rep</name>
    <name evidence="4" type="ORF">NCTC12360_03806</name>
    <name evidence="3" type="ORF">P7E30_19000</name>
</gene>
<dbReference type="Proteomes" id="UP000254807">
    <property type="component" value="Unassembled WGS sequence"/>
</dbReference>
<organism evidence="4 5">
    <name type="scientific">Enterococcus gallinarum</name>
    <dbReference type="NCBI Taxonomy" id="1353"/>
    <lineage>
        <taxon>Bacteria</taxon>
        <taxon>Bacillati</taxon>
        <taxon>Bacillota</taxon>
        <taxon>Bacilli</taxon>
        <taxon>Lactobacillales</taxon>
        <taxon>Enterococcaceae</taxon>
        <taxon>Enterococcus</taxon>
    </lineage>
</organism>
<dbReference type="EMBL" id="JARPZN010000051">
    <property type="protein sequence ID" value="MDT2692244.1"/>
    <property type="molecule type" value="Genomic_DNA"/>
</dbReference>
<dbReference type="EMBL" id="UFYW01000005">
    <property type="protein sequence ID" value="STF08810.1"/>
    <property type="molecule type" value="Genomic_DNA"/>
</dbReference>
<accession>A0A376L825</accession>
<dbReference type="RefSeq" id="WP_071870230.1">
    <property type="nucleotide sequence ID" value="NZ_JARPZN010000051.1"/>
</dbReference>
<protein>
    <submittedName>
        <fullName evidence="3">Protein rep</fullName>
    </submittedName>
    <submittedName>
        <fullName evidence="4">Replication protein</fullName>
    </submittedName>
</protein>
<dbReference type="AlphaFoldDB" id="A0A376L825"/>
<reference evidence="4 5" key="1">
    <citation type="submission" date="2018-06" db="EMBL/GenBank/DDBJ databases">
        <authorList>
            <consortium name="Pathogen Informatics"/>
            <person name="Doyle S."/>
        </authorList>
    </citation>
    <scope>NUCLEOTIDE SEQUENCE [LARGE SCALE GENOMIC DNA]</scope>
    <source>
        <strain evidence="4 5">NCTC12360</strain>
    </source>
</reference>
<dbReference type="GO" id="GO:0003677">
    <property type="term" value="F:DNA binding"/>
    <property type="evidence" value="ECO:0007669"/>
    <property type="project" value="InterPro"/>
</dbReference>
<dbReference type="OrthoDB" id="5540934at2"/>
<sequence length="329" mass="39092">MTEKRQDLINGTYREKKKNLRKVLALSENRVPTRMHELMMGCGSYLEFIATVDKEKKKLVQAHFCKNRFCPLCAWRKARKDAMMLSIMMQAIAQEKQYEFLFMTLTTPNVKGNQLNEEINLFNQALSKLFRRKKVKAAIKGYVRKLEITYNKERDDYNPHFHLILAVNKSYFTNPRYYINQVEWLDLWRDVTGKTGVNPDGTDEITQLDIRKVKGFQQEKAVLEVAKYSAKDFEMTENQAVFDTFYFAMKGRQLITFNGVFKDYKKKFESGALDRYKQKDENDYFWFLTASWMKNEAQYAIDYRALNEDEKRFFANQYVEEKAVEGEKE</sequence>
<evidence type="ECO:0000313" key="3">
    <source>
        <dbReference type="EMBL" id="MDT2692244.1"/>
    </source>
</evidence>
<name>A0A376L825_ENTGA</name>